<feature type="domain" description="Protein kinase" evidence="12">
    <location>
        <begin position="10"/>
        <end position="276"/>
    </location>
</feature>
<evidence type="ECO:0000256" key="11">
    <source>
        <dbReference type="SAM" id="MobiDB-lite"/>
    </source>
</evidence>
<dbReference type="GO" id="GO:0005524">
    <property type="term" value="F:ATP binding"/>
    <property type="evidence" value="ECO:0007669"/>
    <property type="project" value="UniProtKB-UniRule"/>
</dbReference>
<dbReference type="AlphaFoldDB" id="A0ABD0LVQ9"/>
<evidence type="ECO:0000256" key="1">
    <source>
        <dbReference type="ARBA" id="ARBA00010886"/>
    </source>
</evidence>
<evidence type="ECO:0000256" key="10">
    <source>
        <dbReference type="PROSITE-ProRule" id="PRU10141"/>
    </source>
</evidence>
<evidence type="ECO:0000313" key="14">
    <source>
        <dbReference type="Proteomes" id="UP001519460"/>
    </source>
</evidence>
<dbReference type="InterPro" id="IPR008271">
    <property type="entry name" value="Ser/Thr_kinase_AS"/>
</dbReference>
<dbReference type="EC" id="2.7.11.1" evidence="2"/>
<dbReference type="InterPro" id="IPR000719">
    <property type="entry name" value="Prot_kinase_dom"/>
</dbReference>
<feature type="region of interest" description="Disordered" evidence="11">
    <location>
        <begin position="279"/>
        <end position="302"/>
    </location>
</feature>
<feature type="compositionally biased region" description="Basic and acidic residues" evidence="11">
    <location>
        <begin position="453"/>
        <end position="474"/>
    </location>
</feature>
<dbReference type="PANTHER" id="PTHR44899:SF3">
    <property type="entry name" value="SERINE_THREONINE-PROTEIN KINASE NEK1"/>
    <property type="match status" value="1"/>
</dbReference>
<keyword evidence="3" id="KW-0723">Serine/threonine-protein kinase</keyword>
<evidence type="ECO:0000313" key="13">
    <source>
        <dbReference type="EMBL" id="KAK7503452.1"/>
    </source>
</evidence>
<dbReference type="Proteomes" id="UP001519460">
    <property type="component" value="Unassembled WGS sequence"/>
</dbReference>
<dbReference type="GO" id="GO:0004674">
    <property type="term" value="F:protein serine/threonine kinase activity"/>
    <property type="evidence" value="ECO:0007669"/>
    <property type="project" value="UniProtKB-KW"/>
</dbReference>
<keyword evidence="7 10" id="KW-0067">ATP-binding</keyword>
<dbReference type="InterPro" id="IPR011009">
    <property type="entry name" value="Kinase-like_dom_sf"/>
</dbReference>
<organism evidence="13 14">
    <name type="scientific">Batillaria attramentaria</name>
    <dbReference type="NCBI Taxonomy" id="370345"/>
    <lineage>
        <taxon>Eukaryota</taxon>
        <taxon>Metazoa</taxon>
        <taxon>Spiralia</taxon>
        <taxon>Lophotrochozoa</taxon>
        <taxon>Mollusca</taxon>
        <taxon>Gastropoda</taxon>
        <taxon>Caenogastropoda</taxon>
        <taxon>Sorbeoconcha</taxon>
        <taxon>Cerithioidea</taxon>
        <taxon>Batillariidae</taxon>
        <taxon>Batillaria</taxon>
    </lineage>
</organism>
<feature type="binding site" evidence="10">
    <location>
        <position position="44"/>
    </location>
    <ligand>
        <name>ATP</name>
        <dbReference type="ChEBI" id="CHEBI:30616"/>
    </ligand>
</feature>
<dbReference type="PROSITE" id="PS00108">
    <property type="entry name" value="PROTEIN_KINASE_ST"/>
    <property type="match status" value="1"/>
</dbReference>
<evidence type="ECO:0000256" key="3">
    <source>
        <dbReference type="ARBA" id="ARBA00022527"/>
    </source>
</evidence>
<reference evidence="13 14" key="1">
    <citation type="journal article" date="2023" name="Sci. Data">
        <title>Genome assembly of the Korean intertidal mud-creeper Batillaria attramentaria.</title>
        <authorList>
            <person name="Patra A.K."/>
            <person name="Ho P.T."/>
            <person name="Jun S."/>
            <person name="Lee S.J."/>
            <person name="Kim Y."/>
            <person name="Won Y.J."/>
        </authorList>
    </citation>
    <scope>NUCLEOTIDE SEQUENCE [LARGE SCALE GENOMIC DNA]</scope>
    <source>
        <strain evidence="13">Wonlab-2016</strain>
    </source>
</reference>
<keyword evidence="5 10" id="KW-0547">Nucleotide-binding</keyword>
<feature type="region of interest" description="Disordered" evidence="11">
    <location>
        <begin position="347"/>
        <end position="392"/>
    </location>
</feature>
<dbReference type="EMBL" id="JACVVK020000020">
    <property type="protein sequence ID" value="KAK7503452.1"/>
    <property type="molecule type" value="Genomic_DNA"/>
</dbReference>
<evidence type="ECO:0000259" key="12">
    <source>
        <dbReference type="PROSITE" id="PS50011"/>
    </source>
</evidence>
<feature type="compositionally biased region" description="Low complexity" evidence="11">
    <location>
        <begin position="372"/>
        <end position="384"/>
    </location>
</feature>
<proteinExistence type="inferred from homology"/>
<dbReference type="PANTHER" id="PTHR44899">
    <property type="entry name" value="CAMK FAMILY PROTEIN KINASE"/>
    <property type="match status" value="1"/>
</dbReference>
<evidence type="ECO:0000256" key="4">
    <source>
        <dbReference type="ARBA" id="ARBA00022679"/>
    </source>
</evidence>
<dbReference type="SUPFAM" id="SSF56112">
    <property type="entry name" value="Protein kinase-like (PK-like)"/>
    <property type="match status" value="1"/>
</dbReference>
<dbReference type="InterPro" id="IPR051131">
    <property type="entry name" value="NEK_Ser/Thr_kinase_NIMA"/>
</dbReference>
<keyword evidence="6" id="KW-0418">Kinase</keyword>
<comment type="catalytic activity">
    <reaction evidence="9">
        <text>L-seryl-[protein] + ATP = O-phospho-L-seryl-[protein] + ADP + H(+)</text>
        <dbReference type="Rhea" id="RHEA:17989"/>
        <dbReference type="Rhea" id="RHEA-COMP:9863"/>
        <dbReference type="Rhea" id="RHEA-COMP:11604"/>
        <dbReference type="ChEBI" id="CHEBI:15378"/>
        <dbReference type="ChEBI" id="CHEBI:29999"/>
        <dbReference type="ChEBI" id="CHEBI:30616"/>
        <dbReference type="ChEBI" id="CHEBI:83421"/>
        <dbReference type="ChEBI" id="CHEBI:456216"/>
        <dbReference type="EC" id="2.7.11.1"/>
    </reaction>
</comment>
<dbReference type="PROSITE" id="PS00107">
    <property type="entry name" value="PROTEIN_KINASE_ATP"/>
    <property type="match status" value="1"/>
</dbReference>
<comment type="catalytic activity">
    <reaction evidence="8">
        <text>L-threonyl-[protein] + ATP = O-phospho-L-threonyl-[protein] + ADP + H(+)</text>
        <dbReference type="Rhea" id="RHEA:46608"/>
        <dbReference type="Rhea" id="RHEA-COMP:11060"/>
        <dbReference type="Rhea" id="RHEA-COMP:11605"/>
        <dbReference type="ChEBI" id="CHEBI:15378"/>
        <dbReference type="ChEBI" id="CHEBI:30013"/>
        <dbReference type="ChEBI" id="CHEBI:30616"/>
        <dbReference type="ChEBI" id="CHEBI:61977"/>
        <dbReference type="ChEBI" id="CHEBI:456216"/>
        <dbReference type="EC" id="2.7.11.1"/>
    </reaction>
</comment>
<feature type="compositionally biased region" description="Basic residues" evidence="11">
    <location>
        <begin position="432"/>
        <end position="442"/>
    </location>
</feature>
<dbReference type="SMART" id="SM00220">
    <property type="entry name" value="S_TKc"/>
    <property type="match status" value="1"/>
</dbReference>
<accession>A0ABD0LVQ9</accession>
<comment type="caution">
    <text evidence="13">The sequence shown here is derived from an EMBL/GenBank/DDBJ whole genome shotgun (WGS) entry which is preliminary data.</text>
</comment>
<gene>
    <name evidence="13" type="ORF">BaRGS_00005373</name>
</gene>
<comment type="similarity">
    <text evidence="1">Belongs to the protein kinase superfamily. NEK Ser/Thr protein kinase family. NIMA subfamily.</text>
</comment>
<dbReference type="PROSITE" id="PS50011">
    <property type="entry name" value="PROTEIN_KINASE_DOM"/>
    <property type="match status" value="1"/>
</dbReference>
<dbReference type="InterPro" id="IPR017441">
    <property type="entry name" value="Protein_kinase_ATP_BS"/>
</dbReference>
<evidence type="ECO:0000256" key="9">
    <source>
        <dbReference type="ARBA" id="ARBA00048679"/>
    </source>
</evidence>
<feature type="region of interest" description="Disordered" evidence="11">
    <location>
        <begin position="421"/>
        <end position="474"/>
    </location>
</feature>
<evidence type="ECO:0000256" key="8">
    <source>
        <dbReference type="ARBA" id="ARBA00047899"/>
    </source>
</evidence>
<dbReference type="Gene3D" id="1.10.510.10">
    <property type="entry name" value="Transferase(Phosphotransferase) domain 1"/>
    <property type="match status" value="1"/>
</dbReference>
<feature type="compositionally biased region" description="Polar residues" evidence="11">
    <location>
        <begin position="352"/>
        <end position="363"/>
    </location>
</feature>
<feature type="compositionally biased region" description="Polar residues" evidence="11">
    <location>
        <begin position="421"/>
        <end position="430"/>
    </location>
</feature>
<evidence type="ECO:0000256" key="7">
    <source>
        <dbReference type="ARBA" id="ARBA00022840"/>
    </source>
</evidence>
<sequence length="691" mass="76752">MEAKEEGDGWTVEGELGRGSFGSVYLLIHKQAGQPASVTKFALKVIDEHGARKADREEARKELRIMRGLFHPHIVDLVDAFELQQQIHLVLELCEGGDLRTYLDQLRKRRAREKRPTAGVEESLVLSWTKQLASALAYLHHKKILHRDLKPQNIFLKDRYNLKVGDLGIARQLRFTLEMAATHIGTPLYISPEIYQGTPYSYKADIWSLGCCVYEMLALQCAFQAASRYEVMWKVVSKELGPVPQCYGPDLRALTISMLQKDPESRPSATDVHATVQSLLQQERPPWEKRTPKEKPPSRPADARALQTWRQNMANALIKYLSQKHAIHSAGLAELMLRLSQGSIHGTEDTDLSASIPPSQIDASSVYGRENSASSSEYHYSSDSFTGSESEADMTVTLDSSAGTVTGASVDSSLTETSDFDLTQKTQISRGASRRSAFKVRHGPSPDVKRKKTSEGDRHAFGKDTERQLDTDEDRLMYVSGNIREVLSPTDSSRHPPDWHRSHENARFGKLATPLKPRPLPNPRAYAEPEHKIESLAPLSIITGHETGDGATSSPDGNPDVLLPLQDLPAGAKHDDLYFPLPPADQTEAHAAYAKEVTRWARAHLFSADRAEATPGGDAAEVPAEMLEQRAGDGDELADDVQQILSKGERSRRKKRNFLKGKYQIVAFSFTSTLPTLIKGDMDNPKIIVTS</sequence>
<protein>
    <recommendedName>
        <fullName evidence="2">non-specific serine/threonine protein kinase</fullName>
        <ecNumber evidence="2">2.7.11.1</ecNumber>
    </recommendedName>
</protein>
<evidence type="ECO:0000256" key="6">
    <source>
        <dbReference type="ARBA" id="ARBA00022777"/>
    </source>
</evidence>
<feature type="compositionally biased region" description="Basic and acidic residues" evidence="11">
    <location>
        <begin position="285"/>
        <end position="297"/>
    </location>
</feature>
<keyword evidence="14" id="KW-1185">Reference proteome</keyword>
<dbReference type="Pfam" id="PF00069">
    <property type="entry name" value="Pkinase"/>
    <property type="match status" value="1"/>
</dbReference>
<evidence type="ECO:0000256" key="5">
    <source>
        <dbReference type="ARBA" id="ARBA00022741"/>
    </source>
</evidence>
<name>A0ABD0LVQ9_9CAEN</name>
<evidence type="ECO:0000256" key="2">
    <source>
        <dbReference type="ARBA" id="ARBA00012513"/>
    </source>
</evidence>
<keyword evidence="4" id="KW-0808">Transferase</keyword>